<keyword evidence="3 5" id="KW-0862">Zinc</keyword>
<evidence type="ECO:0000256" key="5">
    <source>
        <dbReference type="PROSITE-ProRule" id="PRU00125"/>
    </source>
</evidence>
<sequence>MEVGFREYDPIVNPSVPICPKCNNSINISSDPNTTPNYVQALGKTYHRDCFTCDECGKDVSDDFCPLEENPSSSDPKVYCQRHYQEKMDLICERCNAPLDGLYVTGLGKKYHPQHFTCSVCPTEFGPDGTYYEHENKAYCLFHYTYLVSSKCSGCQQPIMKLYLQIYSRGEEERWHPECYMIYKFWNVRIRSPSSSSKLSDQIPASDSSKTIGEPQIYQIWTVLSSFEESTAACISDMLLQVSSGHYIEGLRQAERFIMHVDVLFASIDDLEDELSQFDDSTGLQHTREPKLLCKKIVGFFSVLSNTQTKRDSSGLTQELLSLVTSLAHYLKVLIRVALKGALKAEIEYSWGSSTQRLLNKLSETSDRHKWGLFRLSYQETDVSSDLCSQCNLTIETECIEHIQSKKRWHLDCFTCSNCNAEMQQVYPSSSFDPTSNRLHCPDCSKGSDLELGGFRFISQLEQYSFLMRVALKRLYGLLKYRSSVDVVGSDIHLSKKPALPSKPRNENGQSIPSKSDYSTEPHKQGYRKSSIHQALEEVASKRGAGSNFKTTKEDADYAFDVALQKIDEKFLVRKNRSKPHSAAEEAEAMGSKVKIVSHKNHPNHVIANVDRRRPRIAHVSAETLQARMRDAQENSFDSNSTRNQISSDKPSIIQRNKRNNIMGEKPNQSLNAVLSNSPHIYNSHKNSPTNEPKSLTYKKLSESPPELPAKPKTSSKNPLPIRVEVSTGLEHKNAISSSKPYYMSDLSPLELFFAKFAASSKLSALLDPSGTTANGVSNEILTLLGVSKKQSGSVWDKLRINIKAAAGGKKPIEKEKEIKTSKIGTFGVSLDILMERQREESTLGTHGCKSLFVPSFFEKMITTLQGMDLTIEGIFRKNGNIKRLREVSKAADKDHDSVNLHQDNSVQVAALLKKFCREIPDPLIPFRMRKLFLDINSSISNPDALLLAYQCAILLLPQPNRDMLNVLLSFLKSVSTFSYIDENLGSKMDSKNLAVVITPNIMYADIKESNKDDTYSFAATSVINSLIDLTPMVWQVPPTIVSFLRDRNLYSLKIDDELVDANSGVGGTLSTSPTNGNGFGDYRASIIRQVGNPGPPLDGINSIPGNPGAQLGIPSNSVASSIPISNNSSSTNVVSSVQTNNSNITSASSVGTGNILIDTGNYYMLPGYEYANADLNPKELLKLCKSAGLMSPFVVPHVE</sequence>
<dbReference type="STRING" id="133383.A0A1R0H3G3"/>
<keyword evidence="2 5" id="KW-0479">Metal-binding</keyword>
<feature type="region of interest" description="Disordered" evidence="6">
    <location>
        <begin position="678"/>
        <end position="720"/>
    </location>
</feature>
<dbReference type="AlphaFoldDB" id="A0A1R0H3G3"/>
<dbReference type="EMBL" id="LSSL01000793">
    <property type="protein sequence ID" value="OLY83677.1"/>
    <property type="molecule type" value="Genomic_DNA"/>
</dbReference>
<dbReference type="GO" id="GO:0046872">
    <property type="term" value="F:metal ion binding"/>
    <property type="evidence" value="ECO:0007669"/>
    <property type="project" value="UniProtKB-KW"/>
</dbReference>
<feature type="compositionally biased region" description="Polar residues" evidence="6">
    <location>
        <begin position="678"/>
        <end position="694"/>
    </location>
</feature>
<evidence type="ECO:0000259" key="7">
    <source>
        <dbReference type="PROSITE" id="PS50023"/>
    </source>
</evidence>
<feature type="domain" description="LIM zinc-binding" evidence="7">
    <location>
        <begin position="386"/>
        <end position="451"/>
    </location>
</feature>
<dbReference type="Gene3D" id="2.10.110.10">
    <property type="entry name" value="Cysteine Rich Protein"/>
    <property type="match status" value="3"/>
</dbReference>
<dbReference type="InterPro" id="IPR000198">
    <property type="entry name" value="RhoGAP_dom"/>
</dbReference>
<evidence type="ECO:0000313" key="10">
    <source>
        <dbReference type="Proteomes" id="UP000187455"/>
    </source>
</evidence>
<evidence type="ECO:0000256" key="3">
    <source>
        <dbReference type="ARBA" id="ARBA00022833"/>
    </source>
</evidence>
<keyword evidence="1" id="KW-0343">GTPase activation</keyword>
<proteinExistence type="predicted"/>
<dbReference type="SUPFAM" id="SSF48350">
    <property type="entry name" value="GTPase activation domain, GAP"/>
    <property type="match status" value="1"/>
</dbReference>
<feature type="compositionally biased region" description="Polar residues" evidence="6">
    <location>
        <begin position="507"/>
        <end position="517"/>
    </location>
</feature>
<dbReference type="GO" id="GO:0007165">
    <property type="term" value="P:signal transduction"/>
    <property type="evidence" value="ECO:0007669"/>
    <property type="project" value="InterPro"/>
</dbReference>
<dbReference type="OrthoDB" id="20689at2759"/>
<dbReference type="InterPro" id="IPR008936">
    <property type="entry name" value="Rho_GTPase_activation_prot"/>
</dbReference>
<dbReference type="Pfam" id="PF00620">
    <property type="entry name" value="RhoGAP"/>
    <property type="match status" value="1"/>
</dbReference>
<organism evidence="9 10">
    <name type="scientific">Smittium mucronatum</name>
    <dbReference type="NCBI Taxonomy" id="133383"/>
    <lineage>
        <taxon>Eukaryota</taxon>
        <taxon>Fungi</taxon>
        <taxon>Fungi incertae sedis</taxon>
        <taxon>Zoopagomycota</taxon>
        <taxon>Kickxellomycotina</taxon>
        <taxon>Harpellomycetes</taxon>
        <taxon>Harpellales</taxon>
        <taxon>Legeriomycetaceae</taxon>
        <taxon>Smittium</taxon>
    </lineage>
</organism>
<comment type="caution">
    <text evidence="9">The sequence shown here is derived from an EMBL/GenBank/DDBJ whole genome shotgun (WGS) entry which is preliminary data.</text>
</comment>
<dbReference type="InterPro" id="IPR001781">
    <property type="entry name" value="Znf_LIM"/>
</dbReference>
<dbReference type="PROSITE" id="PS50023">
    <property type="entry name" value="LIM_DOMAIN_2"/>
    <property type="match status" value="3"/>
</dbReference>
<feature type="region of interest" description="Disordered" evidence="6">
    <location>
        <begin position="495"/>
        <end position="529"/>
    </location>
</feature>
<dbReference type="GO" id="GO:0030833">
    <property type="term" value="P:regulation of actin filament polymerization"/>
    <property type="evidence" value="ECO:0007669"/>
    <property type="project" value="TreeGrafter"/>
</dbReference>
<keyword evidence="4 5" id="KW-0440">LIM domain</keyword>
<dbReference type="FunFam" id="2.10.110.10:FF:000009">
    <property type="entry name" value="Paxillin isoform 1"/>
    <property type="match status" value="1"/>
</dbReference>
<protein>
    <submittedName>
        <fullName evidence="9">Rho-type GTPase-activating protein 1</fullName>
    </submittedName>
</protein>
<dbReference type="SUPFAM" id="SSF57716">
    <property type="entry name" value="Glucocorticoid receptor-like (DNA-binding domain)"/>
    <property type="match status" value="2"/>
</dbReference>
<keyword evidence="10" id="KW-1185">Reference proteome</keyword>
<feature type="region of interest" description="Disordered" evidence="6">
    <location>
        <begin position="628"/>
        <end position="654"/>
    </location>
</feature>
<dbReference type="PROSITE" id="PS00478">
    <property type="entry name" value="LIM_DOMAIN_1"/>
    <property type="match status" value="2"/>
</dbReference>
<evidence type="ECO:0000256" key="1">
    <source>
        <dbReference type="ARBA" id="ARBA00022468"/>
    </source>
</evidence>
<dbReference type="PANTHER" id="PTHR14963:SF1">
    <property type="entry name" value="RHO GTPASE-ACTIVATING PROTEIN CONUNDRUM"/>
    <property type="match status" value="1"/>
</dbReference>
<feature type="domain" description="LIM zinc-binding" evidence="7">
    <location>
        <begin position="91"/>
        <end position="150"/>
    </location>
</feature>
<evidence type="ECO:0000256" key="6">
    <source>
        <dbReference type="SAM" id="MobiDB-lite"/>
    </source>
</evidence>
<dbReference type="Gene3D" id="1.10.555.10">
    <property type="entry name" value="Rho GTPase activation protein"/>
    <property type="match status" value="1"/>
</dbReference>
<dbReference type="PANTHER" id="PTHR14963">
    <property type="entry name" value="RHO GTPASE ACTIVATING PROTEIN 18,19-RELATED"/>
    <property type="match status" value="1"/>
</dbReference>
<evidence type="ECO:0000259" key="8">
    <source>
        <dbReference type="PROSITE" id="PS50238"/>
    </source>
</evidence>
<dbReference type="SMART" id="SM00132">
    <property type="entry name" value="LIM"/>
    <property type="match status" value="3"/>
</dbReference>
<dbReference type="Pfam" id="PF00412">
    <property type="entry name" value="LIM"/>
    <property type="match status" value="3"/>
</dbReference>
<evidence type="ECO:0000313" key="9">
    <source>
        <dbReference type="EMBL" id="OLY83677.1"/>
    </source>
</evidence>
<dbReference type="CDD" id="cd09392">
    <property type="entry name" value="LIM2_Lrg1p_like"/>
    <property type="match status" value="1"/>
</dbReference>
<dbReference type="Proteomes" id="UP000187455">
    <property type="component" value="Unassembled WGS sequence"/>
</dbReference>
<evidence type="ECO:0000256" key="2">
    <source>
        <dbReference type="ARBA" id="ARBA00022723"/>
    </source>
</evidence>
<evidence type="ECO:0000256" key="4">
    <source>
        <dbReference type="ARBA" id="ARBA00023038"/>
    </source>
</evidence>
<name>A0A1R0H3G3_9FUNG</name>
<feature type="compositionally biased region" description="Polar residues" evidence="6">
    <location>
        <begin position="634"/>
        <end position="650"/>
    </location>
</feature>
<accession>A0A1R0H3G3</accession>
<feature type="domain" description="Rho-GAP" evidence="8">
    <location>
        <begin position="829"/>
        <end position="1035"/>
    </location>
</feature>
<gene>
    <name evidence="9" type="ORF">AYI68_g2178</name>
</gene>
<dbReference type="PROSITE" id="PS50238">
    <property type="entry name" value="RHOGAP"/>
    <property type="match status" value="1"/>
</dbReference>
<reference evidence="9 10" key="1">
    <citation type="journal article" date="2016" name="Mol. Biol. Evol.">
        <title>Genome-Wide Survey of Gut Fungi (Harpellales) Reveals the First Horizontally Transferred Ubiquitin Gene from a Mosquito Host.</title>
        <authorList>
            <person name="Wang Y."/>
            <person name="White M.M."/>
            <person name="Kvist S."/>
            <person name="Moncalvo J.M."/>
        </authorList>
    </citation>
    <scope>NUCLEOTIDE SEQUENCE [LARGE SCALE GENOMIC DNA]</scope>
    <source>
        <strain evidence="9 10">ALG-7-W6</strain>
    </source>
</reference>
<dbReference type="GO" id="GO:0051056">
    <property type="term" value="P:regulation of small GTPase mediated signal transduction"/>
    <property type="evidence" value="ECO:0007669"/>
    <property type="project" value="TreeGrafter"/>
</dbReference>
<dbReference type="GO" id="GO:0005737">
    <property type="term" value="C:cytoplasm"/>
    <property type="evidence" value="ECO:0007669"/>
    <property type="project" value="TreeGrafter"/>
</dbReference>
<feature type="domain" description="LIM zinc-binding" evidence="7">
    <location>
        <begin position="17"/>
        <end position="90"/>
    </location>
</feature>
<dbReference type="GO" id="GO:0005096">
    <property type="term" value="F:GTPase activator activity"/>
    <property type="evidence" value="ECO:0007669"/>
    <property type="project" value="UniProtKB-KW"/>
</dbReference>
<dbReference type="SMART" id="SM00324">
    <property type="entry name" value="RhoGAP"/>
    <property type="match status" value="1"/>
</dbReference>